<feature type="transmembrane region" description="Helical" evidence="19">
    <location>
        <begin position="310"/>
        <end position="327"/>
    </location>
</feature>
<dbReference type="UniPathway" id="UPA00557">
    <property type="reaction ID" value="UER00614"/>
</dbReference>
<comment type="pathway">
    <text evidence="3 18">Phospholipid metabolism; CDP-diacylglycerol biosynthesis; CDP-diacylglycerol from sn-glycerol 3-phosphate: step 3/3.</text>
</comment>
<evidence type="ECO:0000256" key="5">
    <source>
        <dbReference type="ARBA" id="ARBA00010185"/>
    </source>
</evidence>
<evidence type="ECO:0000256" key="17">
    <source>
        <dbReference type="ARBA" id="ARBA00023264"/>
    </source>
</evidence>
<feature type="transmembrane region" description="Helical" evidence="19">
    <location>
        <begin position="130"/>
        <end position="149"/>
    </location>
</feature>
<evidence type="ECO:0000256" key="11">
    <source>
        <dbReference type="ARBA" id="ARBA00022692"/>
    </source>
</evidence>
<evidence type="ECO:0000256" key="4">
    <source>
        <dbReference type="ARBA" id="ARBA00005189"/>
    </source>
</evidence>
<keyword evidence="16" id="KW-0594">Phospholipid biosynthesis</keyword>
<protein>
    <recommendedName>
        <fullName evidence="7 18">Phosphatidate cytidylyltransferase</fullName>
        <ecNumber evidence="6 18">2.7.7.41</ecNumber>
    </recommendedName>
</protein>
<dbReference type="Pfam" id="PF01148">
    <property type="entry name" value="CTP_transf_1"/>
    <property type="match status" value="1"/>
</dbReference>
<organism evidence="20">
    <name type="scientific">Clostridioides difficile</name>
    <name type="common">Peptoclostridium difficile</name>
    <dbReference type="NCBI Taxonomy" id="1496"/>
    <lineage>
        <taxon>Bacteria</taxon>
        <taxon>Bacillati</taxon>
        <taxon>Bacillota</taxon>
        <taxon>Clostridia</taxon>
        <taxon>Peptostreptococcales</taxon>
        <taxon>Peptostreptococcaceae</taxon>
        <taxon>Clostridioides</taxon>
    </lineage>
</organism>
<feature type="transmembrane region" description="Helical" evidence="19">
    <location>
        <begin position="105"/>
        <end position="124"/>
    </location>
</feature>
<dbReference type="AlphaFoldDB" id="A0A381ID84"/>
<comment type="pathway">
    <text evidence="4">Lipid metabolism.</text>
</comment>
<evidence type="ECO:0000256" key="15">
    <source>
        <dbReference type="ARBA" id="ARBA00023136"/>
    </source>
</evidence>
<comment type="catalytic activity">
    <reaction evidence="1 18">
        <text>a 1,2-diacyl-sn-glycero-3-phosphate + CTP + H(+) = a CDP-1,2-diacyl-sn-glycerol + diphosphate</text>
        <dbReference type="Rhea" id="RHEA:16229"/>
        <dbReference type="ChEBI" id="CHEBI:15378"/>
        <dbReference type="ChEBI" id="CHEBI:33019"/>
        <dbReference type="ChEBI" id="CHEBI:37563"/>
        <dbReference type="ChEBI" id="CHEBI:58332"/>
        <dbReference type="ChEBI" id="CHEBI:58608"/>
        <dbReference type="EC" id="2.7.7.41"/>
    </reaction>
</comment>
<evidence type="ECO:0000256" key="6">
    <source>
        <dbReference type="ARBA" id="ARBA00012487"/>
    </source>
</evidence>
<evidence type="ECO:0000256" key="13">
    <source>
        <dbReference type="ARBA" id="ARBA00022989"/>
    </source>
</evidence>
<keyword evidence="9" id="KW-0444">Lipid biosynthesis</keyword>
<evidence type="ECO:0000256" key="18">
    <source>
        <dbReference type="RuleBase" id="RU003938"/>
    </source>
</evidence>
<evidence type="ECO:0000256" key="12">
    <source>
        <dbReference type="ARBA" id="ARBA00022695"/>
    </source>
</evidence>
<dbReference type="GO" id="GO:0016024">
    <property type="term" value="P:CDP-diacylglycerol biosynthetic process"/>
    <property type="evidence" value="ECO:0007669"/>
    <property type="project" value="UniProtKB-UniPathway"/>
</dbReference>
<reference evidence="20" key="1">
    <citation type="submission" date="2018-06" db="EMBL/GenBank/DDBJ databases">
        <authorList>
            <consortium name="Pathogen Informatics"/>
            <person name="Doyle S."/>
        </authorList>
    </citation>
    <scope>NUCLEOTIDE SEQUENCE</scope>
    <source>
        <strain evidence="20">NCTC13307</strain>
    </source>
</reference>
<evidence type="ECO:0000256" key="7">
    <source>
        <dbReference type="ARBA" id="ARBA00019373"/>
    </source>
</evidence>
<gene>
    <name evidence="20" type="primary">cdsA</name>
    <name evidence="20" type="ORF">NCTC13307_02806</name>
</gene>
<dbReference type="EC" id="2.7.7.41" evidence="6 18"/>
<sequence length="328" mass="37176">MLTRIIASLALVPLFLFVVYGGIPLYIAETAIVYIALHEFYKAFKIKDVHPIFIIGYLFSIYLAVKNIFNLPLEYTYAVIFILFLASIIYMLMGKNNVIDVSITFLGVFYIGVFLDFIIITINGFEKGSIYVWLIFVISFMTDIFAYFSGYLLGKHKLIPKVSPKKTIEGAIGGIIGSTLCCILFGYLFGIDLLQLAIIGSIGSVIAQLGDLFASSIKRYVGIKDYGKIIPGHGGILDRFDSVILVAPFVYSAIKFLLDKDWLDLKEQSIIASNENSYVTFKCRDILQLLVTWLFSLFKNLEDLGELYKNRYYFIIVYLFVVSIFFIL</sequence>
<proteinExistence type="inferred from homology"/>
<name>A0A381ID84_CLODI</name>
<evidence type="ECO:0000256" key="16">
    <source>
        <dbReference type="ARBA" id="ARBA00023209"/>
    </source>
</evidence>
<keyword evidence="12 18" id="KW-0548">Nucleotidyltransferase</keyword>
<dbReference type="PROSITE" id="PS01315">
    <property type="entry name" value="CDS"/>
    <property type="match status" value="1"/>
</dbReference>
<comment type="subcellular location">
    <subcellularLocation>
        <location evidence="2">Cell membrane</location>
        <topology evidence="2">Multi-pass membrane protein</topology>
    </subcellularLocation>
</comment>
<feature type="transmembrane region" description="Helical" evidence="19">
    <location>
        <begin position="196"/>
        <end position="215"/>
    </location>
</feature>
<keyword evidence="17" id="KW-1208">Phospholipid metabolism</keyword>
<dbReference type="PANTHER" id="PTHR46382">
    <property type="entry name" value="PHOSPHATIDATE CYTIDYLYLTRANSFERASE"/>
    <property type="match status" value="1"/>
</dbReference>
<accession>A0A381ID84</accession>
<keyword evidence="14" id="KW-0443">Lipid metabolism</keyword>
<evidence type="ECO:0000313" key="20">
    <source>
        <dbReference type="EMBL" id="SUY25435.1"/>
    </source>
</evidence>
<dbReference type="EMBL" id="UFWD01000001">
    <property type="protein sequence ID" value="SUY25435.1"/>
    <property type="molecule type" value="Genomic_DNA"/>
</dbReference>
<evidence type="ECO:0000256" key="1">
    <source>
        <dbReference type="ARBA" id="ARBA00001698"/>
    </source>
</evidence>
<evidence type="ECO:0000256" key="10">
    <source>
        <dbReference type="ARBA" id="ARBA00022679"/>
    </source>
</evidence>
<evidence type="ECO:0000256" key="14">
    <source>
        <dbReference type="ARBA" id="ARBA00023098"/>
    </source>
</evidence>
<dbReference type="PANTHER" id="PTHR46382:SF1">
    <property type="entry name" value="PHOSPHATIDATE CYTIDYLYLTRANSFERASE"/>
    <property type="match status" value="1"/>
</dbReference>
<keyword evidence="8" id="KW-1003">Cell membrane</keyword>
<feature type="transmembrane region" description="Helical" evidence="19">
    <location>
        <begin position="75"/>
        <end position="93"/>
    </location>
</feature>
<feature type="transmembrane region" description="Helical" evidence="19">
    <location>
        <begin position="49"/>
        <end position="69"/>
    </location>
</feature>
<dbReference type="InterPro" id="IPR000374">
    <property type="entry name" value="PC_trans"/>
</dbReference>
<evidence type="ECO:0000256" key="2">
    <source>
        <dbReference type="ARBA" id="ARBA00004651"/>
    </source>
</evidence>
<evidence type="ECO:0000256" key="8">
    <source>
        <dbReference type="ARBA" id="ARBA00022475"/>
    </source>
</evidence>
<comment type="similarity">
    <text evidence="5 18">Belongs to the CDS family.</text>
</comment>
<keyword evidence="11 18" id="KW-0812">Transmembrane</keyword>
<feature type="transmembrane region" description="Helical" evidence="19">
    <location>
        <begin position="170"/>
        <end position="190"/>
    </location>
</feature>
<keyword evidence="15 19" id="KW-0472">Membrane</keyword>
<evidence type="ECO:0000256" key="9">
    <source>
        <dbReference type="ARBA" id="ARBA00022516"/>
    </source>
</evidence>
<keyword evidence="13 19" id="KW-1133">Transmembrane helix</keyword>
<evidence type="ECO:0000256" key="19">
    <source>
        <dbReference type="SAM" id="Phobius"/>
    </source>
</evidence>
<dbReference type="GO" id="GO:0004605">
    <property type="term" value="F:phosphatidate cytidylyltransferase activity"/>
    <property type="evidence" value="ECO:0007669"/>
    <property type="project" value="UniProtKB-EC"/>
</dbReference>
<evidence type="ECO:0000256" key="3">
    <source>
        <dbReference type="ARBA" id="ARBA00005119"/>
    </source>
</evidence>
<keyword evidence="10 18" id="KW-0808">Transferase</keyword>
<dbReference type="GO" id="GO:0005886">
    <property type="term" value="C:plasma membrane"/>
    <property type="evidence" value="ECO:0007669"/>
    <property type="project" value="UniProtKB-SubCell"/>
</dbReference>
<feature type="transmembrane region" description="Helical" evidence="19">
    <location>
        <begin position="6"/>
        <end position="37"/>
    </location>
</feature>